<dbReference type="AlphaFoldDB" id="A0A162U2M7"/>
<dbReference type="VEuPathDB" id="FungiDB:PHYBLDRAFT_169232"/>
<accession>A0A162U2M7</accession>
<organism evidence="1 2">
    <name type="scientific">Phycomyces blakesleeanus (strain ATCC 8743b / DSM 1359 / FGSC 10004 / NBRC 33097 / NRRL 1555)</name>
    <dbReference type="NCBI Taxonomy" id="763407"/>
    <lineage>
        <taxon>Eukaryota</taxon>
        <taxon>Fungi</taxon>
        <taxon>Fungi incertae sedis</taxon>
        <taxon>Mucoromycota</taxon>
        <taxon>Mucoromycotina</taxon>
        <taxon>Mucoromycetes</taxon>
        <taxon>Mucorales</taxon>
        <taxon>Phycomycetaceae</taxon>
        <taxon>Phycomyces</taxon>
    </lineage>
</organism>
<sequence>MAIFTFHISSYCCKYETNKHGKTVWEKMRAIVVKNFYKIWGFKGSLKGNTLIKPVYVYTSGPASEFIEIHEYFGELLNCFFSRWVRFFCVFGFAADLEAQEQDMEHRWTLQGGNVGFIDWRYSICSSSISISINLSSHKPHMRFKSVKILRVKCSRDYQLYAQGHKNHGACKYMLSEMLLLQTIFLKSIYKKHLNREKLNLNATAADALIGSFQPIISQI</sequence>
<proteinExistence type="predicted"/>
<gene>
    <name evidence="1" type="ORF">PHYBLDRAFT_169232</name>
</gene>
<name>A0A162U2M7_PHYB8</name>
<dbReference type="EMBL" id="KV440982">
    <property type="protein sequence ID" value="OAD72972.1"/>
    <property type="molecule type" value="Genomic_DNA"/>
</dbReference>
<evidence type="ECO:0000313" key="2">
    <source>
        <dbReference type="Proteomes" id="UP000077315"/>
    </source>
</evidence>
<dbReference type="GeneID" id="28996930"/>
<dbReference type="InParanoid" id="A0A162U2M7"/>
<protein>
    <submittedName>
        <fullName evidence="1">Uncharacterized protein</fullName>
    </submittedName>
</protein>
<reference evidence="2" key="1">
    <citation type="submission" date="2015-06" db="EMBL/GenBank/DDBJ databases">
        <title>Expansion of signal transduction pathways in fungi by whole-genome duplication.</title>
        <authorList>
            <consortium name="DOE Joint Genome Institute"/>
            <person name="Corrochano L.M."/>
            <person name="Kuo A."/>
            <person name="Marcet-Houben M."/>
            <person name="Polaino S."/>
            <person name="Salamov A."/>
            <person name="Villalobos J.M."/>
            <person name="Alvarez M.I."/>
            <person name="Avalos J."/>
            <person name="Benito E.P."/>
            <person name="Benoit I."/>
            <person name="Burger G."/>
            <person name="Camino L.P."/>
            <person name="Canovas D."/>
            <person name="Cerda-Olmedo E."/>
            <person name="Cheng J.-F."/>
            <person name="Dominguez A."/>
            <person name="Elias M."/>
            <person name="Eslava A.P."/>
            <person name="Glaser F."/>
            <person name="Grimwood J."/>
            <person name="Gutierrez G."/>
            <person name="Heitman J."/>
            <person name="Henrissat B."/>
            <person name="Iturriaga E.A."/>
            <person name="Lang B.F."/>
            <person name="Lavin J.L."/>
            <person name="Lee S."/>
            <person name="Li W."/>
            <person name="Lindquist E."/>
            <person name="Lopez-Garcia S."/>
            <person name="Luque E.M."/>
            <person name="Marcos A.T."/>
            <person name="Martin J."/>
            <person name="McCluskey K."/>
            <person name="Medina H.R."/>
            <person name="Miralles-Duran A."/>
            <person name="Miyazaki A."/>
            <person name="Munoz-Torres E."/>
            <person name="Oguiza J.A."/>
            <person name="Ohm R."/>
            <person name="Olmedo M."/>
            <person name="Orejas M."/>
            <person name="Ortiz-Castellanos L."/>
            <person name="Pisabarro A.G."/>
            <person name="Rodriguez-Romero J."/>
            <person name="Ruiz-Herrera J."/>
            <person name="Ruiz-Vazquez R."/>
            <person name="Sanz C."/>
            <person name="Schackwitz W."/>
            <person name="Schmutz J."/>
            <person name="Shahriari M."/>
            <person name="Shelest E."/>
            <person name="Silva-Franco F."/>
            <person name="Soanes D."/>
            <person name="Syed K."/>
            <person name="Tagua V.G."/>
            <person name="Talbot N.J."/>
            <person name="Thon M."/>
            <person name="De vries R.P."/>
            <person name="Wiebenga A."/>
            <person name="Yadav J.S."/>
            <person name="Braun E.L."/>
            <person name="Baker S."/>
            <person name="Garre V."/>
            <person name="Horwitz B."/>
            <person name="Torres-Martinez S."/>
            <person name="Idnurm A."/>
            <person name="Herrera-Estrella A."/>
            <person name="Gabaldon T."/>
            <person name="Grigoriev I.V."/>
        </authorList>
    </citation>
    <scope>NUCLEOTIDE SEQUENCE [LARGE SCALE GENOMIC DNA]</scope>
    <source>
        <strain evidence="2">NRRL 1555(-)</strain>
    </source>
</reference>
<dbReference type="RefSeq" id="XP_018291012.1">
    <property type="nucleotide sequence ID" value="XM_018436024.1"/>
</dbReference>
<dbReference type="Proteomes" id="UP000077315">
    <property type="component" value="Unassembled WGS sequence"/>
</dbReference>
<evidence type="ECO:0000313" key="1">
    <source>
        <dbReference type="EMBL" id="OAD72972.1"/>
    </source>
</evidence>
<keyword evidence="2" id="KW-1185">Reference proteome</keyword>